<evidence type="ECO:0000313" key="3">
    <source>
        <dbReference type="Proteomes" id="UP001237642"/>
    </source>
</evidence>
<keyword evidence="1" id="KW-1133">Transmembrane helix</keyword>
<evidence type="ECO:0000256" key="1">
    <source>
        <dbReference type="SAM" id="Phobius"/>
    </source>
</evidence>
<proteinExistence type="predicted"/>
<gene>
    <name evidence="2" type="ORF">POM88_039154</name>
</gene>
<organism evidence="2 3">
    <name type="scientific">Heracleum sosnowskyi</name>
    <dbReference type="NCBI Taxonomy" id="360622"/>
    <lineage>
        <taxon>Eukaryota</taxon>
        <taxon>Viridiplantae</taxon>
        <taxon>Streptophyta</taxon>
        <taxon>Embryophyta</taxon>
        <taxon>Tracheophyta</taxon>
        <taxon>Spermatophyta</taxon>
        <taxon>Magnoliopsida</taxon>
        <taxon>eudicotyledons</taxon>
        <taxon>Gunneridae</taxon>
        <taxon>Pentapetalae</taxon>
        <taxon>asterids</taxon>
        <taxon>campanulids</taxon>
        <taxon>Apiales</taxon>
        <taxon>Apiaceae</taxon>
        <taxon>Apioideae</taxon>
        <taxon>apioid superclade</taxon>
        <taxon>Tordylieae</taxon>
        <taxon>Tordyliinae</taxon>
        <taxon>Heracleum</taxon>
    </lineage>
</organism>
<name>A0AAD8HBR4_9APIA</name>
<dbReference type="Proteomes" id="UP001237642">
    <property type="component" value="Unassembled WGS sequence"/>
</dbReference>
<protein>
    <submittedName>
        <fullName evidence="2">NADH-ubiquinone oxidoreductase chain</fullName>
    </submittedName>
</protein>
<dbReference type="PANTHER" id="PTHR34936">
    <property type="entry name" value="EXPRESSED PROTEIN"/>
    <property type="match status" value="1"/>
</dbReference>
<keyword evidence="1" id="KW-0812">Transmembrane</keyword>
<dbReference type="PANTHER" id="PTHR34936:SF2">
    <property type="entry name" value="EXPRESSED PROTEIN"/>
    <property type="match status" value="1"/>
</dbReference>
<feature type="transmembrane region" description="Helical" evidence="1">
    <location>
        <begin position="37"/>
        <end position="59"/>
    </location>
</feature>
<keyword evidence="1" id="KW-0472">Membrane</keyword>
<keyword evidence="3" id="KW-1185">Reference proteome</keyword>
<reference evidence="2" key="2">
    <citation type="submission" date="2023-05" db="EMBL/GenBank/DDBJ databases">
        <authorList>
            <person name="Schelkunov M.I."/>
        </authorList>
    </citation>
    <scope>NUCLEOTIDE SEQUENCE</scope>
    <source>
        <strain evidence="2">Hsosn_3</strain>
        <tissue evidence="2">Leaf</tissue>
    </source>
</reference>
<dbReference type="EMBL" id="JAUIZM010000009">
    <property type="protein sequence ID" value="KAK1363593.1"/>
    <property type="molecule type" value="Genomic_DNA"/>
</dbReference>
<sequence>MITRAKLAEQLRDYQIRSQHKCSALTLFSPKPQITSWIDVTVAILFAILSCGLVVSSYVTLYFRHFWLSFFIVCLGILLPLCLRNSRQALAKKRDRRMLLPLSM</sequence>
<evidence type="ECO:0000313" key="2">
    <source>
        <dbReference type="EMBL" id="KAK1363593.1"/>
    </source>
</evidence>
<comment type="caution">
    <text evidence="2">The sequence shown here is derived from an EMBL/GenBank/DDBJ whole genome shotgun (WGS) entry which is preliminary data.</text>
</comment>
<accession>A0AAD8HBR4</accession>
<reference evidence="2" key="1">
    <citation type="submission" date="2023-02" db="EMBL/GenBank/DDBJ databases">
        <title>Genome of toxic invasive species Heracleum sosnowskyi carries increased number of genes despite the absence of recent whole-genome duplications.</title>
        <authorList>
            <person name="Schelkunov M."/>
            <person name="Shtratnikova V."/>
            <person name="Makarenko M."/>
            <person name="Klepikova A."/>
            <person name="Omelchenko D."/>
            <person name="Novikova G."/>
            <person name="Obukhova E."/>
            <person name="Bogdanov V."/>
            <person name="Penin A."/>
            <person name="Logacheva M."/>
        </authorList>
    </citation>
    <scope>NUCLEOTIDE SEQUENCE</scope>
    <source>
        <strain evidence="2">Hsosn_3</strain>
        <tissue evidence="2">Leaf</tissue>
    </source>
</reference>
<feature type="transmembrane region" description="Helical" evidence="1">
    <location>
        <begin position="65"/>
        <end position="83"/>
    </location>
</feature>
<dbReference type="AlphaFoldDB" id="A0AAD8HBR4"/>